<dbReference type="AlphaFoldDB" id="A0A6B3ST53"/>
<accession>A0A6B3ST53</accession>
<dbReference type="Pfam" id="PF24733">
    <property type="entry name" value="DUF7684"/>
    <property type="match status" value="1"/>
</dbReference>
<keyword evidence="3" id="KW-1185">Reference proteome</keyword>
<dbReference type="RefSeq" id="WP_163967886.1">
    <property type="nucleotide sequence ID" value="NZ_JAAIVB010000078.1"/>
</dbReference>
<organism evidence="2 3">
    <name type="scientific">Noviherbaspirillum galbum</name>
    <dbReference type="NCBI Taxonomy" id="2709383"/>
    <lineage>
        <taxon>Bacteria</taxon>
        <taxon>Pseudomonadati</taxon>
        <taxon>Pseudomonadota</taxon>
        <taxon>Betaproteobacteria</taxon>
        <taxon>Burkholderiales</taxon>
        <taxon>Oxalobacteraceae</taxon>
        <taxon>Noviherbaspirillum</taxon>
    </lineage>
</organism>
<evidence type="ECO:0000313" key="3">
    <source>
        <dbReference type="Proteomes" id="UP000482155"/>
    </source>
</evidence>
<dbReference type="Proteomes" id="UP000482155">
    <property type="component" value="Unassembled WGS sequence"/>
</dbReference>
<sequence length="141" mass="16148">MPGPSRRYFPLLPGHHLPALSPEPTFKAVLIADAVADELWMWDACRWLAAAGCRCLMTWGTEAESWREGFEEAHLELVDHDALEGEQAIVATSHPDDELEEVFWYAKHRARHPVIELPLTYLFHVSASPRREEIESLYDRA</sequence>
<dbReference type="EMBL" id="JAAIVB010000078">
    <property type="protein sequence ID" value="NEX63953.1"/>
    <property type="molecule type" value="Genomic_DNA"/>
</dbReference>
<evidence type="ECO:0000313" key="2">
    <source>
        <dbReference type="EMBL" id="NEX63953.1"/>
    </source>
</evidence>
<gene>
    <name evidence="2" type="ORF">G3574_22965</name>
</gene>
<reference evidence="2 3" key="1">
    <citation type="submission" date="2020-02" db="EMBL/GenBank/DDBJ databases">
        <authorList>
            <person name="Kim M.K."/>
        </authorList>
    </citation>
    <scope>NUCLEOTIDE SEQUENCE [LARGE SCALE GENOMIC DNA]</scope>
    <source>
        <strain evidence="2 3">17J57-3</strain>
    </source>
</reference>
<dbReference type="InterPro" id="IPR056101">
    <property type="entry name" value="DUF7684"/>
</dbReference>
<feature type="domain" description="DUF7684" evidence="1">
    <location>
        <begin position="7"/>
        <end position="140"/>
    </location>
</feature>
<evidence type="ECO:0000259" key="1">
    <source>
        <dbReference type="Pfam" id="PF24733"/>
    </source>
</evidence>
<name>A0A6B3ST53_9BURK</name>
<protein>
    <recommendedName>
        <fullName evidence="1">DUF7684 domain-containing protein</fullName>
    </recommendedName>
</protein>
<proteinExistence type="predicted"/>
<comment type="caution">
    <text evidence="2">The sequence shown here is derived from an EMBL/GenBank/DDBJ whole genome shotgun (WGS) entry which is preliminary data.</text>
</comment>